<dbReference type="AlphaFoldDB" id="A0A0H5BJH2"/>
<dbReference type="NCBIfam" id="TIGR01563">
    <property type="entry name" value="gp16_SPP1"/>
    <property type="match status" value="1"/>
</dbReference>
<dbReference type="InterPro" id="IPR008767">
    <property type="entry name" value="Phage_SPP1_head-tail_adaptor"/>
</dbReference>
<dbReference type="OrthoDB" id="7478737at2"/>
<name>A0A0H5BJH2_BLAVI</name>
<dbReference type="InterPro" id="IPR038666">
    <property type="entry name" value="SSP1_head-tail_sf"/>
</dbReference>
<reference evidence="3" key="3">
    <citation type="journal article" date="2016" name="Genome Announc.">
        <title>Revised genome sequence of the purple photosynthetic bacterium Blastochloris viridis.</title>
        <authorList>
            <person name="Liu L.N."/>
            <person name="Faulkner M."/>
            <person name="Liu X."/>
            <person name="Huang F."/>
            <person name="Darby A.C."/>
            <person name="Hall N."/>
        </authorList>
    </citation>
    <scope>NUCLEOTIDE SEQUENCE [LARGE SCALE GENOMIC DNA]</scope>
    <source>
        <strain evidence="3">ATCC 19567 / DSM 133 / F</strain>
    </source>
</reference>
<evidence type="ECO:0000313" key="2">
    <source>
        <dbReference type="EMBL" id="CUU42167.1"/>
    </source>
</evidence>
<dbReference type="Gene3D" id="2.40.10.270">
    <property type="entry name" value="Bacteriophage SPP1 head-tail adaptor protein"/>
    <property type="match status" value="1"/>
</dbReference>
<dbReference type="KEGG" id="bvr:BVIR_1728"/>
<dbReference type="PATRIC" id="fig|1079.6.peg.1791"/>
<evidence type="ECO:0000313" key="3">
    <source>
        <dbReference type="Proteomes" id="UP000065734"/>
    </source>
</evidence>
<proteinExistence type="predicted"/>
<organism evidence="2 3">
    <name type="scientific">Blastochloris viridis</name>
    <name type="common">Rhodopseudomonas viridis</name>
    <dbReference type="NCBI Taxonomy" id="1079"/>
    <lineage>
        <taxon>Bacteria</taxon>
        <taxon>Pseudomonadati</taxon>
        <taxon>Pseudomonadota</taxon>
        <taxon>Alphaproteobacteria</taxon>
        <taxon>Hyphomicrobiales</taxon>
        <taxon>Blastochloridaceae</taxon>
        <taxon>Blastochloris</taxon>
    </lineage>
</organism>
<accession>A0A0H5BJH2</accession>
<evidence type="ECO:0000313" key="1">
    <source>
        <dbReference type="EMBL" id="BAS00612.1"/>
    </source>
</evidence>
<gene>
    <name evidence="1" type="ORF">BV133_3018</name>
    <name evidence="2" type="ORF">BVIRIDIS_11730</name>
</gene>
<keyword evidence="3" id="KW-1185">Reference proteome</keyword>
<dbReference type="STRING" id="1079.BVIR_1728"/>
<reference evidence="1" key="1">
    <citation type="journal article" date="2015" name="Genome Announc.">
        <title>Complete Genome Sequence of the Bacteriochlorophyll b-Producing Photosynthetic Bacterium Blastochloris viridis.</title>
        <authorList>
            <person name="Tsukatani Y."/>
            <person name="Hirose Y."/>
            <person name="Harada J."/>
            <person name="Misawa N."/>
            <person name="Mori K."/>
            <person name="Inoue K."/>
            <person name="Tamiaki H."/>
        </authorList>
    </citation>
    <scope>NUCLEOTIDE SEQUENCE [LARGE SCALE GENOMIC DNA]</scope>
    <source>
        <strain evidence="1">DSM 133</strain>
    </source>
</reference>
<dbReference type="Proteomes" id="UP000065734">
    <property type="component" value="Chromosome I"/>
</dbReference>
<dbReference type="EMBL" id="AP014854">
    <property type="protein sequence ID" value="BAS00612.1"/>
    <property type="molecule type" value="Genomic_DNA"/>
</dbReference>
<dbReference type="Pfam" id="PF05521">
    <property type="entry name" value="Phage_HCP"/>
    <property type="match status" value="1"/>
</dbReference>
<dbReference type="EMBL" id="LN907867">
    <property type="protein sequence ID" value="CUU42167.1"/>
    <property type="molecule type" value="Genomic_DNA"/>
</dbReference>
<reference evidence="2" key="2">
    <citation type="submission" date="2015-11" db="EMBL/GenBank/DDBJ databases">
        <authorList>
            <person name="Zhang Y."/>
            <person name="Guo Z."/>
        </authorList>
    </citation>
    <scope>NUCLEOTIDE SEQUENCE</scope>
    <source>
        <strain evidence="2">1</strain>
    </source>
</reference>
<dbReference type="RefSeq" id="WP_055037280.1">
    <property type="nucleotide sequence ID" value="NZ_AP014854.2"/>
</dbReference>
<protein>
    <submittedName>
        <fullName evidence="2">Bacteriophage head-tail adaptor</fullName>
    </submittedName>
</protein>
<sequence length="105" mass="11863">MRAGNLDRTITIQSFASGVDDYGTPIEQWSDVATVRAQIVQASTDEFLAAFGETDKTAIIFRVRWLDGVTTEHRVVYAGKSLNIREMKEIGRRKGLELRCEEVRT</sequence>